<dbReference type="InterPro" id="IPR019775">
    <property type="entry name" value="WD40_repeat_CS"/>
</dbReference>
<evidence type="ECO:0000256" key="1">
    <source>
        <dbReference type="ARBA" id="ARBA00022574"/>
    </source>
</evidence>
<sequence length="437" mass="47469">MSVRGSYSNGIFQGRSGKERKVSYVFRKTPENQHCAGINSVLLSPDGTRLYTAGRDSTVKRWGLQGSSPTFEGSFEGHADWVNDLVLLENTLVTCSSDSTVKAWRAHTGECLRTLSKHTDYCQALASASQVGRFASAGLGGELFLWDLAQAVGPSAQSHPDEPSTYSPLAALGHKESVYSLAMNPTGTVMVSGSTEKALRVWDPRTGSKNFKLKGHVGNVRAIALDPNGRLCLSGSSDNLIRLWDLGQQRCVQTFAVHTDSVWALTTDASFNTVYSGGRDCKVYVTDLHTRESQLLFQESHPVNKLALEPESLGGGVWAATPDCSLRKWFGRSAVEPGEATSSRGARRFVAGSSPFARQRVSLDLPTPTPAQNSPAVTIAGCPGIVRHAIMNNRLHVLTMDSAEHIALWDITRGEVAAEYGRVNFEAKEQELMEQVR</sequence>
<dbReference type="Pfam" id="PF00400">
    <property type="entry name" value="WD40"/>
    <property type="match status" value="6"/>
</dbReference>
<dbReference type="PANTHER" id="PTHR19862:SF14">
    <property type="entry name" value="WD REPEAT-CONTAINING PROTEIN 48"/>
    <property type="match status" value="1"/>
</dbReference>
<dbReference type="AlphaFoldDB" id="A0AAE0KWL6"/>
<dbReference type="EMBL" id="LGRX02015465">
    <property type="protein sequence ID" value="KAK3263417.1"/>
    <property type="molecule type" value="Genomic_DNA"/>
</dbReference>
<dbReference type="PROSITE" id="PS50082">
    <property type="entry name" value="WD_REPEATS_2"/>
    <property type="match status" value="4"/>
</dbReference>
<dbReference type="PROSITE" id="PS50294">
    <property type="entry name" value="WD_REPEATS_REGION"/>
    <property type="match status" value="3"/>
</dbReference>
<keyword evidence="2" id="KW-0677">Repeat</keyword>
<keyword evidence="1 3" id="KW-0853">WD repeat</keyword>
<dbReference type="Proteomes" id="UP001190700">
    <property type="component" value="Unassembled WGS sequence"/>
</dbReference>
<accession>A0AAE0KWL6</accession>
<keyword evidence="5" id="KW-1185">Reference proteome</keyword>
<dbReference type="InterPro" id="IPR001680">
    <property type="entry name" value="WD40_rpt"/>
</dbReference>
<dbReference type="GO" id="GO:0000724">
    <property type="term" value="P:double-strand break repair via homologous recombination"/>
    <property type="evidence" value="ECO:0007669"/>
    <property type="project" value="TreeGrafter"/>
</dbReference>
<protein>
    <recommendedName>
        <fullName evidence="6">Guanine nucleotide-binding protein subunit beta-like protein</fullName>
    </recommendedName>
</protein>
<evidence type="ECO:0000313" key="4">
    <source>
        <dbReference type="EMBL" id="KAK3263417.1"/>
    </source>
</evidence>
<dbReference type="CDD" id="cd00200">
    <property type="entry name" value="WD40"/>
    <property type="match status" value="1"/>
</dbReference>
<dbReference type="SUPFAM" id="SSF50978">
    <property type="entry name" value="WD40 repeat-like"/>
    <property type="match status" value="1"/>
</dbReference>
<gene>
    <name evidence="4" type="ORF">CYMTET_27775</name>
</gene>
<dbReference type="SMART" id="SM00320">
    <property type="entry name" value="WD40"/>
    <property type="match status" value="6"/>
</dbReference>
<name>A0AAE0KWL6_9CHLO</name>
<evidence type="ECO:0000256" key="2">
    <source>
        <dbReference type="ARBA" id="ARBA00022737"/>
    </source>
</evidence>
<dbReference type="PRINTS" id="PR00320">
    <property type="entry name" value="GPROTEINBRPT"/>
</dbReference>
<dbReference type="InterPro" id="IPR051246">
    <property type="entry name" value="WDR48"/>
</dbReference>
<reference evidence="4 5" key="1">
    <citation type="journal article" date="2015" name="Genome Biol. Evol.">
        <title>Comparative Genomics of a Bacterivorous Green Alga Reveals Evolutionary Causalities and Consequences of Phago-Mixotrophic Mode of Nutrition.</title>
        <authorList>
            <person name="Burns J.A."/>
            <person name="Paasch A."/>
            <person name="Narechania A."/>
            <person name="Kim E."/>
        </authorList>
    </citation>
    <scope>NUCLEOTIDE SEQUENCE [LARGE SCALE GENOMIC DNA]</scope>
    <source>
        <strain evidence="4 5">PLY_AMNH</strain>
    </source>
</reference>
<dbReference type="InterPro" id="IPR015943">
    <property type="entry name" value="WD40/YVTN_repeat-like_dom_sf"/>
</dbReference>
<dbReference type="GO" id="GO:0043130">
    <property type="term" value="F:ubiquitin binding"/>
    <property type="evidence" value="ECO:0007669"/>
    <property type="project" value="TreeGrafter"/>
</dbReference>
<organism evidence="4 5">
    <name type="scientific">Cymbomonas tetramitiformis</name>
    <dbReference type="NCBI Taxonomy" id="36881"/>
    <lineage>
        <taxon>Eukaryota</taxon>
        <taxon>Viridiplantae</taxon>
        <taxon>Chlorophyta</taxon>
        <taxon>Pyramimonadophyceae</taxon>
        <taxon>Pyramimonadales</taxon>
        <taxon>Pyramimonadaceae</taxon>
        <taxon>Cymbomonas</taxon>
    </lineage>
</organism>
<comment type="caution">
    <text evidence="4">The sequence shown here is derived from an EMBL/GenBank/DDBJ whole genome shotgun (WGS) entry which is preliminary data.</text>
</comment>
<evidence type="ECO:0008006" key="6">
    <source>
        <dbReference type="Google" id="ProtNLM"/>
    </source>
</evidence>
<proteinExistence type="predicted"/>
<dbReference type="InterPro" id="IPR036322">
    <property type="entry name" value="WD40_repeat_dom_sf"/>
</dbReference>
<dbReference type="Gene3D" id="2.130.10.10">
    <property type="entry name" value="YVTN repeat-like/Quinoprotein amine dehydrogenase"/>
    <property type="match status" value="2"/>
</dbReference>
<dbReference type="PANTHER" id="PTHR19862">
    <property type="entry name" value="WD REPEAT-CONTAINING PROTEIN 48"/>
    <property type="match status" value="1"/>
</dbReference>
<dbReference type="PROSITE" id="PS00678">
    <property type="entry name" value="WD_REPEATS_1"/>
    <property type="match status" value="1"/>
</dbReference>
<feature type="repeat" description="WD" evidence="3">
    <location>
        <begin position="213"/>
        <end position="254"/>
    </location>
</feature>
<dbReference type="InterPro" id="IPR020472">
    <property type="entry name" value="WD40_PAC1"/>
</dbReference>
<feature type="repeat" description="WD" evidence="3">
    <location>
        <begin position="31"/>
        <end position="72"/>
    </location>
</feature>
<evidence type="ECO:0000256" key="3">
    <source>
        <dbReference type="PROSITE-ProRule" id="PRU00221"/>
    </source>
</evidence>
<feature type="repeat" description="WD" evidence="3">
    <location>
        <begin position="75"/>
        <end position="114"/>
    </location>
</feature>
<evidence type="ECO:0000313" key="5">
    <source>
        <dbReference type="Proteomes" id="UP001190700"/>
    </source>
</evidence>
<feature type="repeat" description="WD" evidence="3">
    <location>
        <begin position="171"/>
        <end position="212"/>
    </location>
</feature>